<keyword evidence="12" id="KW-0234">DNA repair</keyword>
<dbReference type="CDD" id="cd03431">
    <property type="entry name" value="NUDIX_DNA_Glycosylase_C-MutY"/>
    <property type="match status" value="1"/>
</dbReference>
<name>A0AAN7JCD4_QUERU</name>
<dbReference type="SMART" id="SM00478">
    <property type="entry name" value="ENDO3c"/>
    <property type="match status" value="1"/>
</dbReference>
<evidence type="ECO:0000256" key="17">
    <source>
        <dbReference type="SAM" id="MobiDB-lite"/>
    </source>
</evidence>
<dbReference type="FunFam" id="1.10.1670.10:FF:000002">
    <property type="entry name" value="Adenine DNA glycosylase"/>
    <property type="match status" value="1"/>
</dbReference>
<evidence type="ECO:0000256" key="6">
    <source>
        <dbReference type="ARBA" id="ARBA00022485"/>
    </source>
</evidence>
<dbReference type="InterPro" id="IPR023170">
    <property type="entry name" value="HhH_base_excis_C"/>
</dbReference>
<protein>
    <recommendedName>
        <fullName evidence="5 16">Adenine DNA glycosylase</fullName>
        <ecNumber evidence="4 16">3.2.2.31</ecNumber>
    </recommendedName>
</protein>
<evidence type="ECO:0000256" key="12">
    <source>
        <dbReference type="ARBA" id="ARBA00023204"/>
    </source>
</evidence>
<keyword evidence="6" id="KW-0004">4Fe-4S</keyword>
<dbReference type="Gene3D" id="1.10.1670.10">
    <property type="entry name" value="Helix-hairpin-Helix base-excision DNA repair enzymes (C-terminal)"/>
    <property type="match status" value="1"/>
</dbReference>
<evidence type="ECO:0000256" key="15">
    <source>
        <dbReference type="ARBA" id="ARBA00058024"/>
    </source>
</evidence>
<dbReference type="FunFam" id="3.90.79.10:FF:000026">
    <property type="entry name" value="Adenine DNA glycosylase"/>
    <property type="match status" value="1"/>
</dbReference>
<sequence length="491" mass="55593">MEGNKKQKQKKTNNGKVVVERPRRSVRLLQAKTPTQKQKAKEEDIEDIVKWGFSGDETQKIRESLLEWYDQNKRDLPWRYTNTAESEEEETKRAYGVWVSEVMLQQTRVQTVIQYYNRWMEKWPTLQHLSLASLEEVNEMWAGLGYYRRARFLLEGARMIVAKGSGFPKTVSALKKIQGIGDYTAGAIASIAFKEVVPVVDGNVIRVIARLRAISANPKDSATVKKLWKLAAQLVDPIRPGDFNQALMELGATVCTSLNPSCSSCPASGHCRALSIFRHDSLVLVTDFPLKGVRVKQRQDFSAVCVVELLGGQRTSEGSQIDSREVLGGLEKLEGRQTNNRFLLVKRPDDGLLAGLWEFPSVLLDGEADLATRREVIDHFLKKNFGLDTKQTCDIAFRKNVGEFVHIFSHIRLKIYVELLVLHLKGGGNHLSGIQDKETMTWKYVDGKALSSMGLTSSVRKVYTMVQKLKQEKLSFSFTPSKKRSRTTRKK</sequence>
<keyword evidence="11" id="KW-0411">Iron-sulfur</keyword>
<dbReference type="GO" id="GO:0006298">
    <property type="term" value="P:mismatch repair"/>
    <property type="evidence" value="ECO:0007669"/>
    <property type="project" value="TreeGrafter"/>
</dbReference>
<evidence type="ECO:0000256" key="1">
    <source>
        <dbReference type="ARBA" id="ARBA00000843"/>
    </source>
</evidence>
<keyword evidence="8 16" id="KW-0227">DNA damage</keyword>
<comment type="catalytic activity">
    <reaction evidence="1 16">
        <text>Hydrolyzes free adenine bases from 7,8-dihydro-8-oxoguanine:adenine mismatched double-stranded DNA, leaving an apurinic site.</text>
        <dbReference type="EC" id="3.2.2.31"/>
    </reaction>
</comment>
<keyword evidence="13" id="KW-0539">Nucleus</keyword>
<dbReference type="GO" id="GO:0046872">
    <property type="term" value="F:metal ion binding"/>
    <property type="evidence" value="ECO:0007669"/>
    <property type="project" value="UniProtKB-UniRule"/>
</dbReference>
<evidence type="ECO:0000256" key="14">
    <source>
        <dbReference type="ARBA" id="ARBA00023295"/>
    </source>
</evidence>
<comment type="subcellular location">
    <subcellularLocation>
        <location evidence="2">Nucleus</location>
    </subcellularLocation>
</comment>
<organism evidence="19 20">
    <name type="scientific">Quercus rubra</name>
    <name type="common">Northern red oak</name>
    <name type="synonym">Quercus borealis</name>
    <dbReference type="NCBI Taxonomy" id="3512"/>
    <lineage>
        <taxon>Eukaryota</taxon>
        <taxon>Viridiplantae</taxon>
        <taxon>Streptophyta</taxon>
        <taxon>Embryophyta</taxon>
        <taxon>Tracheophyta</taxon>
        <taxon>Spermatophyta</taxon>
        <taxon>Magnoliopsida</taxon>
        <taxon>eudicotyledons</taxon>
        <taxon>Gunneridae</taxon>
        <taxon>Pentapetalae</taxon>
        <taxon>rosids</taxon>
        <taxon>fabids</taxon>
        <taxon>Fagales</taxon>
        <taxon>Fagaceae</taxon>
        <taxon>Quercus</taxon>
    </lineage>
</organism>
<evidence type="ECO:0000256" key="11">
    <source>
        <dbReference type="ARBA" id="ARBA00023014"/>
    </source>
</evidence>
<dbReference type="GO" id="GO:0034039">
    <property type="term" value="F:8-oxo-7,8-dihydroguanine DNA N-glycosylase activity"/>
    <property type="evidence" value="ECO:0007669"/>
    <property type="project" value="TreeGrafter"/>
</dbReference>
<evidence type="ECO:0000256" key="2">
    <source>
        <dbReference type="ARBA" id="ARBA00004123"/>
    </source>
</evidence>
<comment type="caution">
    <text evidence="19">The sequence shown here is derived from an EMBL/GenBank/DDBJ whole genome shotgun (WGS) entry which is preliminary data.</text>
</comment>
<comment type="similarity">
    <text evidence="3 16">Belongs to the Nth/MutY family.</text>
</comment>
<keyword evidence="9" id="KW-0378">Hydrolase</keyword>
<dbReference type="InterPro" id="IPR015797">
    <property type="entry name" value="NUDIX_hydrolase-like_dom_sf"/>
</dbReference>
<reference evidence="19 20" key="1">
    <citation type="journal article" date="2023" name="G3 (Bethesda)">
        <title>A haplotype-resolved chromosome-scale genome for Quercus rubra L. provides insights into the genetics of adaptive traits for red oak species.</title>
        <authorList>
            <person name="Kapoor B."/>
            <person name="Jenkins J."/>
            <person name="Schmutz J."/>
            <person name="Zhebentyayeva T."/>
            <person name="Kuelheim C."/>
            <person name="Coggeshall M."/>
            <person name="Heim C."/>
            <person name="Lasky J.R."/>
            <person name="Leites L."/>
            <person name="Islam-Faridi N."/>
            <person name="Romero-Severson J."/>
            <person name="DeLeo V.L."/>
            <person name="Lucas S.M."/>
            <person name="Lazic D."/>
            <person name="Gailing O."/>
            <person name="Carlson J."/>
            <person name="Staton M."/>
        </authorList>
    </citation>
    <scope>NUCLEOTIDE SEQUENCE [LARGE SCALE GENOMIC DNA]</scope>
    <source>
        <tissue evidence="19">Dormant leaf buds and twig bark tissues</tissue>
    </source>
</reference>
<comment type="function">
    <text evidence="15">Involved in oxidative DNA damage repair. Initiates repair of A*oxoG to C*G by removing the inappropriately paired adenine base from the DNA backbone. Possesses both adenine and 2-OH-A DNA glycosylase activities.</text>
</comment>
<dbReference type="Gene3D" id="1.10.340.30">
    <property type="entry name" value="Hypothetical protein, domain 2"/>
    <property type="match status" value="1"/>
</dbReference>
<dbReference type="PANTHER" id="PTHR42944:SF1">
    <property type="entry name" value="ADENINE DNA GLYCOSYLASE"/>
    <property type="match status" value="1"/>
</dbReference>
<evidence type="ECO:0000256" key="16">
    <source>
        <dbReference type="RuleBase" id="RU365096"/>
    </source>
</evidence>
<keyword evidence="7" id="KW-0479">Metal-binding</keyword>
<dbReference type="Pfam" id="PF00730">
    <property type="entry name" value="HhH-GPD"/>
    <property type="match status" value="1"/>
</dbReference>
<dbReference type="GO" id="GO:0006284">
    <property type="term" value="P:base-excision repair"/>
    <property type="evidence" value="ECO:0007669"/>
    <property type="project" value="UniProtKB-UniRule"/>
</dbReference>
<feature type="region of interest" description="Disordered" evidence="17">
    <location>
        <begin position="1"/>
        <end position="24"/>
    </location>
</feature>
<dbReference type="GO" id="GO:0000701">
    <property type="term" value="F:purine-specific mismatch base pair DNA N-glycosylase activity"/>
    <property type="evidence" value="ECO:0007669"/>
    <property type="project" value="UniProtKB-EC"/>
</dbReference>
<gene>
    <name evidence="19" type="ORF">RGQ29_000118</name>
</gene>
<dbReference type="FunFam" id="1.10.340.30:FF:000011">
    <property type="entry name" value="Adenine DNA glycosylase"/>
    <property type="match status" value="1"/>
</dbReference>
<evidence type="ECO:0000256" key="7">
    <source>
        <dbReference type="ARBA" id="ARBA00022723"/>
    </source>
</evidence>
<dbReference type="CDD" id="cd00056">
    <property type="entry name" value="ENDO3c"/>
    <property type="match status" value="1"/>
</dbReference>
<evidence type="ECO:0000313" key="20">
    <source>
        <dbReference type="Proteomes" id="UP001324115"/>
    </source>
</evidence>
<feature type="compositionally biased region" description="Basic residues" evidence="17">
    <location>
        <begin position="1"/>
        <end position="13"/>
    </location>
</feature>
<evidence type="ECO:0000256" key="10">
    <source>
        <dbReference type="ARBA" id="ARBA00023004"/>
    </source>
</evidence>
<comment type="function">
    <text evidence="16">Adenine glycosylase active on G-A mispairs.</text>
</comment>
<dbReference type="InterPro" id="IPR029119">
    <property type="entry name" value="MutY_C"/>
</dbReference>
<proteinExistence type="inferred from homology"/>
<dbReference type="InterPro" id="IPR011257">
    <property type="entry name" value="DNA_glycosylase"/>
</dbReference>
<dbReference type="InterPro" id="IPR003265">
    <property type="entry name" value="HhH-GPD_domain"/>
</dbReference>
<evidence type="ECO:0000313" key="19">
    <source>
        <dbReference type="EMBL" id="KAK4605680.1"/>
    </source>
</evidence>
<evidence type="ECO:0000256" key="8">
    <source>
        <dbReference type="ARBA" id="ARBA00022763"/>
    </source>
</evidence>
<dbReference type="InterPro" id="IPR044298">
    <property type="entry name" value="MIG/MutY"/>
</dbReference>
<keyword evidence="14 16" id="KW-0326">Glycosidase</keyword>
<dbReference type="SUPFAM" id="SSF55811">
    <property type="entry name" value="Nudix"/>
    <property type="match status" value="1"/>
</dbReference>
<dbReference type="GO" id="GO:0005634">
    <property type="term" value="C:nucleus"/>
    <property type="evidence" value="ECO:0007669"/>
    <property type="project" value="UniProtKB-SubCell"/>
</dbReference>
<dbReference type="PANTHER" id="PTHR42944">
    <property type="entry name" value="ADENINE DNA GLYCOSYLASE"/>
    <property type="match status" value="1"/>
</dbReference>
<dbReference type="Proteomes" id="UP001324115">
    <property type="component" value="Unassembled WGS sequence"/>
</dbReference>
<dbReference type="AlphaFoldDB" id="A0AAN7JCD4"/>
<dbReference type="GO" id="GO:0032357">
    <property type="term" value="F:oxidized purine DNA binding"/>
    <property type="evidence" value="ECO:0007669"/>
    <property type="project" value="TreeGrafter"/>
</dbReference>
<dbReference type="GO" id="GO:0051539">
    <property type="term" value="F:4 iron, 4 sulfur cluster binding"/>
    <property type="evidence" value="ECO:0007669"/>
    <property type="project" value="UniProtKB-UniRule"/>
</dbReference>
<evidence type="ECO:0000256" key="13">
    <source>
        <dbReference type="ARBA" id="ARBA00023242"/>
    </source>
</evidence>
<evidence type="ECO:0000259" key="18">
    <source>
        <dbReference type="SMART" id="SM00478"/>
    </source>
</evidence>
<dbReference type="EMBL" id="JAXUIC010000001">
    <property type="protein sequence ID" value="KAK4605680.1"/>
    <property type="molecule type" value="Genomic_DNA"/>
</dbReference>
<dbReference type="GO" id="GO:0035485">
    <property type="term" value="F:adenine/guanine mispair binding"/>
    <property type="evidence" value="ECO:0007669"/>
    <property type="project" value="TreeGrafter"/>
</dbReference>
<comment type="cofactor">
    <cofactor evidence="16">
        <name>[4Fe-4S] cluster</name>
        <dbReference type="ChEBI" id="CHEBI:49883"/>
    </cofactor>
    <text evidence="16">Binds 1 [4Fe-4S] cluster.</text>
</comment>
<evidence type="ECO:0000256" key="9">
    <source>
        <dbReference type="ARBA" id="ARBA00022801"/>
    </source>
</evidence>
<keyword evidence="10 16" id="KW-0408">Iron</keyword>
<evidence type="ECO:0000256" key="5">
    <source>
        <dbReference type="ARBA" id="ARBA00022023"/>
    </source>
</evidence>
<keyword evidence="20" id="KW-1185">Reference proteome</keyword>
<dbReference type="EC" id="3.2.2.31" evidence="4 16"/>
<evidence type="ECO:0000256" key="4">
    <source>
        <dbReference type="ARBA" id="ARBA00012045"/>
    </source>
</evidence>
<dbReference type="Gene3D" id="3.90.79.10">
    <property type="entry name" value="Nucleoside Triphosphate Pyrophosphohydrolase"/>
    <property type="match status" value="1"/>
</dbReference>
<evidence type="ECO:0000256" key="3">
    <source>
        <dbReference type="ARBA" id="ARBA00008343"/>
    </source>
</evidence>
<feature type="domain" description="HhH-GPD" evidence="18">
    <location>
        <begin position="103"/>
        <end position="253"/>
    </location>
</feature>
<dbReference type="Pfam" id="PF14815">
    <property type="entry name" value="NUDIX_4"/>
    <property type="match status" value="1"/>
</dbReference>
<dbReference type="SUPFAM" id="SSF48150">
    <property type="entry name" value="DNA-glycosylase"/>
    <property type="match status" value="1"/>
</dbReference>
<accession>A0AAN7JCD4</accession>